<gene>
    <name evidence="7" type="ORF">OPKNFCMD_6655</name>
</gene>
<evidence type="ECO:0000259" key="6">
    <source>
        <dbReference type="Pfam" id="PF02656"/>
    </source>
</evidence>
<evidence type="ECO:0000256" key="1">
    <source>
        <dbReference type="ARBA" id="ARBA00004127"/>
    </source>
</evidence>
<feature type="transmembrane region" description="Helical" evidence="5">
    <location>
        <begin position="49"/>
        <end position="67"/>
    </location>
</feature>
<evidence type="ECO:0000256" key="4">
    <source>
        <dbReference type="ARBA" id="ARBA00023136"/>
    </source>
</evidence>
<keyword evidence="4 5" id="KW-0472">Membrane</keyword>
<reference evidence="7" key="2">
    <citation type="submission" date="2021-08" db="EMBL/GenBank/DDBJ databases">
        <authorList>
            <person name="Tani A."/>
            <person name="Ola A."/>
            <person name="Ogura Y."/>
            <person name="Katsura K."/>
            <person name="Hayashi T."/>
        </authorList>
    </citation>
    <scope>NUCLEOTIDE SEQUENCE</scope>
    <source>
        <strain evidence="7">KCTC 52305</strain>
    </source>
</reference>
<evidence type="ECO:0000256" key="3">
    <source>
        <dbReference type="ARBA" id="ARBA00022989"/>
    </source>
</evidence>
<dbReference type="Proteomes" id="UP001055167">
    <property type="component" value="Unassembled WGS sequence"/>
</dbReference>
<reference evidence="7" key="1">
    <citation type="journal article" date="2021" name="Front. Microbiol.">
        <title>Comprehensive Comparative Genomics and Phenotyping of Methylobacterium Species.</title>
        <authorList>
            <person name="Alessa O."/>
            <person name="Ogura Y."/>
            <person name="Fujitani Y."/>
            <person name="Takami H."/>
            <person name="Hayashi T."/>
            <person name="Sahin N."/>
            <person name="Tani A."/>
        </authorList>
    </citation>
    <scope>NUCLEOTIDE SEQUENCE</scope>
    <source>
        <strain evidence="7">KCTC 52305</strain>
    </source>
</reference>
<feature type="transmembrane region" description="Helical" evidence="5">
    <location>
        <begin position="134"/>
        <end position="154"/>
    </location>
</feature>
<keyword evidence="8" id="KW-1185">Reference proteome</keyword>
<feature type="transmembrane region" description="Helical" evidence="5">
    <location>
        <begin position="87"/>
        <end position="105"/>
    </location>
</feature>
<sequence length="157" mass="17512">MTEADSHEPDLADPGTVPAADRFEVRVTADSHFAWLRTRLSLERTMMSWLRTAVSLIGFGFAIVQFFEHLQQLPGVRPAYRPEAPQYLGLALIMCGVLALIISIWQYRWTVHYLWGGSFGALAGMTRDGMQSPVLAIAVLLICIGLFAFFAVLLRLV</sequence>
<dbReference type="Pfam" id="PF02656">
    <property type="entry name" value="DUF202"/>
    <property type="match status" value="1"/>
</dbReference>
<keyword evidence="2 5" id="KW-0812">Transmembrane</keyword>
<keyword evidence="3 5" id="KW-1133">Transmembrane helix</keyword>
<accession>A0ABQ4R961</accession>
<dbReference type="InterPro" id="IPR003807">
    <property type="entry name" value="DUF202"/>
</dbReference>
<dbReference type="EMBL" id="BPQH01000040">
    <property type="protein sequence ID" value="GJD53876.1"/>
    <property type="molecule type" value="Genomic_DNA"/>
</dbReference>
<evidence type="ECO:0000313" key="8">
    <source>
        <dbReference type="Proteomes" id="UP001055167"/>
    </source>
</evidence>
<evidence type="ECO:0000256" key="5">
    <source>
        <dbReference type="SAM" id="Phobius"/>
    </source>
</evidence>
<comment type="subcellular location">
    <subcellularLocation>
        <location evidence="1">Endomembrane system</location>
        <topology evidence="1">Multi-pass membrane protein</topology>
    </subcellularLocation>
</comment>
<organism evidence="7 8">
    <name type="scientific">Methylobacterium crusticola</name>
    <dbReference type="NCBI Taxonomy" id="1697972"/>
    <lineage>
        <taxon>Bacteria</taxon>
        <taxon>Pseudomonadati</taxon>
        <taxon>Pseudomonadota</taxon>
        <taxon>Alphaproteobacteria</taxon>
        <taxon>Hyphomicrobiales</taxon>
        <taxon>Methylobacteriaceae</taxon>
        <taxon>Methylobacterium</taxon>
    </lineage>
</organism>
<proteinExistence type="predicted"/>
<evidence type="ECO:0000313" key="7">
    <source>
        <dbReference type="EMBL" id="GJD53876.1"/>
    </source>
</evidence>
<dbReference type="RefSeq" id="WP_238314353.1">
    <property type="nucleotide sequence ID" value="NZ_BPQH01000040.1"/>
</dbReference>
<evidence type="ECO:0000256" key="2">
    <source>
        <dbReference type="ARBA" id="ARBA00022692"/>
    </source>
</evidence>
<feature type="domain" description="DUF202" evidence="6">
    <location>
        <begin position="37"/>
        <end position="112"/>
    </location>
</feature>
<name>A0ABQ4R961_9HYPH</name>
<comment type="caution">
    <text evidence="7">The sequence shown here is derived from an EMBL/GenBank/DDBJ whole genome shotgun (WGS) entry which is preliminary data.</text>
</comment>
<protein>
    <recommendedName>
        <fullName evidence="6">DUF202 domain-containing protein</fullName>
    </recommendedName>
</protein>